<organism evidence="1 2">
    <name type="scientific">Nocardia otitidiscaviarum</name>
    <dbReference type="NCBI Taxonomy" id="1823"/>
    <lineage>
        <taxon>Bacteria</taxon>
        <taxon>Bacillati</taxon>
        <taxon>Actinomycetota</taxon>
        <taxon>Actinomycetes</taxon>
        <taxon>Mycobacteriales</taxon>
        <taxon>Nocardiaceae</taxon>
        <taxon>Nocardia</taxon>
    </lineage>
</organism>
<evidence type="ECO:0000313" key="2">
    <source>
        <dbReference type="Proteomes" id="UP000317039"/>
    </source>
</evidence>
<dbReference type="GeneID" id="80333476"/>
<dbReference type="RefSeq" id="WP_143981015.1">
    <property type="nucleotide sequence ID" value="NZ_CP041695.1"/>
</dbReference>
<accession>A0A516NL63</accession>
<protein>
    <submittedName>
        <fullName evidence="1">Uncharacterized protein</fullName>
    </submittedName>
</protein>
<dbReference type="EMBL" id="CP041695">
    <property type="protein sequence ID" value="QDP79640.1"/>
    <property type="molecule type" value="Genomic_DNA"/>
</dbReference>
<reference evidence="1 2" key="1">
    <citation type="submission" date="2019-07" db="EMBL/GenBank/DDBJ databases">
        <title>Complete Genome Sequence and Methylome Analysis of Nocardia otitidis-caviarum NEB252.</title>
        <authorList>
            <person name="Fomenkov A."/>
            <person name="Anton B.P."/>
            <person name="Vincze T."/>
            <person name="Roberts R.J."/>
        </authorList>
    </citation>
    <scope>NUCLEOTIDE SEQUENCE [LARGE SCALE GENOMIC DNA]</scope>
    <source>
        <strain evidence="1 2">NEB252</strain>
    </source>
</reference>
<dbReference type="AlphaFoldDB" id="A0A516NL63"/>
<dbReference type="KEGG" id="nod:FOH10_13920"/>
<evidence type="ECO:0000313" key="1">
    <source>
        <dbReference type="EMBL" id="QDP79640.1"/>
    </source>
</evidence>
<sequence length="220" mass="23754">MTGSRLPEFFKGVADGLRSQQIPRIAEYIERSYGGPLGANGLRTVSRGAGDADALAAEQVKHPIEGTGQAVPPAPLLSPHDVENSLTNLAMFSADRLRAFGPGSGFSGVYHPGTRKMLAYPSGDTTRLDIPGEPTNLVPRYGGHVDVEDKLLEAINRDYGESVGFSAVLREDGSLGCRWTSRSVNGENRSFDGPFVPEDLRPEIMRTLREITGRKVESDV</sequence>
<proteinExistence type="predicted"/>
<name>A0A516NL63_9NOCA</name>
<dbReference type="Proteomes" id="UP000317039">
    <property type="component" value="Chromosome"/>
</dbReference>
<gene>
    <name evidence="1" type="ORF">FOH10_13920</name>
</gene>